<keyword evidence="1" id="KW-1133">Transmembrane helix</keyword>
<reference evidence="2" key="1">
    <citation type="journal article" date="2020" name="mSystems">
        <title>Genome- and Community-Level Interaction Insights into Carbon Utilization and Element Cycling Functions of Hydrothermarchaeota in Hydrothermal Sediment.</title>
        <authorList>
            <person name="Zhou Z."/>
            <person name="Liu Y."/>
            <person name="Xu W."/>
            <person name="Pan J."/>
            <person name="Luo Z.H."/>
            <person name="Li M."/>
        </authorList>
    </citation>
    <scope>NUCLEOTIDE SEQUENCE</scope>
    <source>
        <strain evidence="2">SpSt-629</strain>
    </source>
</reference>
<proteinExistence type="predicted"/>
<feature type="transmembrane region" description="Helical" evidence="1">
    <location>
        <begin position="122"/>
        <end position="141"/>
    </location>
</feature>
<gene>
    <name evidence="2" type="ORF">ENT99_02530</name>
</gene>
<evidence type="ECO:0000313" key="2">
    <source>
        <dbReference type="EMBL" id="HFQ78563.1"/>
    </source>
</evidence>
<dbReference type="AlphaFoldDB" id="A0A832AUK1"/>
<sequence length="878" mass="100230">MTRSILYKFMLIVLIAICAVTVLNPFEALSLDSIPPGDDSRAHIYRVSGFLEEYIINKGMSLKQYNGMILLSYAPLFYVVLYPLSLAYGPVAAYKFGRIFICMLYLLSVYLLVRELGISRKIAILITPIALYFPTMWFIYYKGAYPYLFSWSLTLISVSLLLMYRRILRYKVLVLSAVVGGLSILAHSYGLINIAVFLVIWMLHNLYTKGFRDTAKNFFVYFLITSSVSLPYLISVLITFRDASPLNEASPCIWIPGLAVDPINLLIIAISIYTVVYFLRVENRSIGRDIIAHCLLTYTLISLISTILIYIKIPSPLLMKTIALILPWRFLYINNATFITLSLAFNRHIILLSEKRSSSFLFIAILVTIALITSTIITSTLALYEKPIDKALPSFVDIVKNSRVLVIGTPLILSNSPVAFSTSYNYTTSTGSYNQGDPTFFDLTVYYEWINTLVKNPIVLENIMELTRSRYLITDLDIGIKFTPTDASINTSEWYFNSTMMWSKSLYKILCLFRKPLTLSKFSSFMVKLKDVENATVRMWIVQENGLEEEMILIHNAINRNNSNSYISVFQLPYRRSAEDVVVRGINMYISVDSNTSIDPRTGIEIRMGTLNMIKINSYSYRGYIFTLYEYYRDPPLSIASKVVLFDTENRLPKILTLLASEGYNSIFIVDNQKIPENIVAGVVTDSIEKAKQYITEGYRTVLLKYGDKFDVKNQTEKFVYIETPLINSHILPHDPGNPASYVNWDRIISAEGIQRYVMEATKLWHFLKNFMNISVEVSRASIRYSPPEVDVEIRNNQVHLIKIAYTSIWNADAELLRSSTGFIIVLPSNNTLIKIQWNPPLIDTAVQYSIATLTTSLLYVAASKIKEFIKRVPKQKI</sequence>
<feature type="transmembrane region" description="Helical" evidence="1">
    <location>
        <begin position="65"/>
        <end position="84"/>
    </location>
</feature>
<feature type="transmembrane region" description="Helical" evidence="1">
    <location>
        <begin position="323"/>
        <end position="345"/>
    </location>
</feature>
<feature type="transmembrane region" description="Helical" evidence="1">
    <location>
        <begin position="360"/>
        <end position="384"/>
    </location>
</feature>
<accession>A0A832AUK1</accession>
<comment type="caution">
    <text evidence="2">The sequence shown here is derived from an EMBL/GenBank/DDBJ whole genome shotgun (WGS) entry which is preliminary data.</text>
</comment>
<feature type="transmembrane region" description="Helical" evidence="1">
    <location>
        <begin position="218"/>
        <end position="240"/>
    </location>
</feature>
<keyword evidence="1" id="KW-0812">Transmembrane</keyword>
<feature type="transmembrane region" description="Helical" evidence="1">
    <location>
        <begin position="147"/>
        <end position="165"/>
    </location>
</feature>
<name>A0A832AUK1_9CREN</name>
<organism evidence="2">
    <name type="scientific">Ignisphaera aggregans</name>
    <dbReference type="NCBI Taxonomy" id="334771"/>
    <lineage>
        <taxon>Archaea</taxon>
        <taxon>Thermoproteota</taxon>
        <taxon>Thermoprotei</taxon>
        <taxon>Desulfurococcales</taxon>
        <taxon>Desulfurococcaceae</taxon>
        <taxon>Ignisphaera</taxon>
    </lineage>
</organism>
<dbReference type="EMBL" id="DTAU01000045">
    <property type="protein sequence ID" value="HFQ78563.1"/>
    <property type="molecule type" value="Genomic_DNA"/>
</dbReference>
<feature type="transmembrane region" description="Helical" evidence="1">
    <location>
        <begin position="252"/>
        <end position="278"/>
    </location>
</feature>
<feature type="transmembrane region" description="Helical" evidence="1">
    <location>
        <begin position="6"/>
        <end position="26"/>
    </location>
</feature>
<protein>
    <submittedName>
        <fullName evidence="2">Uncharacterized protein</fullName>
    </submittedName>
</protein>
<feature type="transmembrane region" description="Helical" evidence="1">
    <location>
        <begin position="96"/>
        <end position="113"/>
    </location>
</feature>
<keyword evidence="1" id="KW-0472">Membrane</keyword>
<evidence type="ECO:0000256" key="1">
    <source>
        <dbReference type="SAM" id="Phobius"/>
    </source>
</evidence>
<feature type="transmembrane region" description="Helical" evidence="1">
    <location>
        <begin position="290"/>
        <end position="311"/>
    </location>
</feature>
<feature type="transmembrane region" description="Helical" evidence="1">
    <location>
        <begin position="172"/>
        <end position="203"/>
    </location>
</feature>